<dbReference type="Pfam" id="PF01266">
    <property type="entry name" value="DAO"/>
    <property type="match status" value="1"/>
</dbReference>
<evidence type="ECO:0000256" key="1">
    <source>
        <dbReference type="ARBA" id="ARBA00023002"/>
    </source>
</evidence>
<dbReference type="AlphaFoldDB" id="A0A840ERI9"/>
<dbReference type="RefSeq" id="WP_183370497.1">
    <property type="nucleotide sequence ID" value="NZ_BAABHL010000065.1"/>
</dbReference>
<name>A0A840ERI9_9ACTN</name>
<dbReference type="PANTHER" id="PTHR13847">
    <property type="entry name" value="SARCOSINE DEHYDROGENASE-RELATED"/>
    <property type="match status" value="1"/>
</dbReference>
<protein>
    <submittedName>
        <fullName evidence="3">D-arginine dehydrogenase</fullName>
        <ecNumber evidence="3">1.4.99.6</ecNumber>
    </submittedName>
</protein>
<dbReference type="Gene3D" id="3.50.50.60">
    <property type="entry name" value="FAD/NAD(P)-binding domain"/>
    <property type="match status" value="1"/>
</dbReference>
<evidence type="ECO:0000313" key="4">
    <source>
        <dbReference type="Proteomes" id="UP000551501"/>
    </source>
</evidence>
<keyword evidence="1 3" id="KW-0560">Oxidoreductase</keyword>
<dbReference type="EC" id="1.4.99.6" evidence="3"/>
<dbReference type="GO" id="GO:0016491">
    <property type="term" value="F:oxidoreductase activity"/>
    <property type="evidence" value="ECO:0007669"/>
    <property type="project" value="UniProtKB-KW"/>
</dbReference>
<dbReference type="Gene3D" id="3.30.9.10">
    <property type="entry name" value="D-Amino Acid Oxidase, subunit A, domain 2"/>
    <property type="match status" value="1"/>
</dbReference>
<dbReference type="GO" id="GO:0005737">
    <property type="term" value="C:cytoplasm"/>
    <property type="evidence" value="ECO:0007669"/>
    <property type="project" value="TreeGrafter"/>
</dbReference>
<dbReference type="EMBL" id="JACIFP010000001">
    <property type="protein sequence ID" value="MBB4135455.1"/>
    <property type="molecule type" value="Genomic_DNA"/>
</dbReference>
<dbReference type="SUPFAM" id="SSF51905">
    <property type="entry name" value="FAD/NAD(P)-binding domain"/>
    <property type="match status" value="1"/>
</dbReference>
<gene>
    <name evidence="3" type="ORF">BKA16_002007</name>
</gene>
<keyword evidence="4" id="KW-1185">Reference proteome</keyword>
<accession>A0A840ERI9</accession>
<organism evidence="3 4">
    <name type="scientific">Gordonia humi</name>
    <dbReference type="NCBI Taxonomy" id="686429"/>
    <lineage>
        <taxon>Bacteria</taxon>
        <taxon>Bacillati</taxon>
        <taxon>Actinomycetota</taxon>
        <taxon>Actinomycetes</taxon>
        <taxon>Mycobacteriales</taxon>
        <taxon>Gordoniaceae</taxon>
        <taxon>Gordonia</taxon>
    </lineage>
</organism>
<evidence type="ECO:0000313" key="3">
    <source>
        <dbReference type="EMBL" id="MBB4135455.1"/>
    </source>
</evidence>
<feature type="domain" description="FAD dependent oxidoreductase" evidence="2">
    <location>
        <begin position="7"/>
        <end position="346"/>
    </location>
</feature>
<dbReference type="PANTHER" id="PTHR13847:SF287">
    <property type="entry name" value="FAD-DEPENDENT OXIDOREDUCTASE DOMAIN-CONTAINING PROTEIN 1"/>
    <property type="match status" value="1"/>
</dbReference>
<comment type="caution">
    <text evidence="3">The sequence shown here is derived from an EMBL/GenBank/DDBJ whole genome shotgun (WGS) entry which is preliminary data.</text>
</comment>
<proteinExistence type="predicted"/>
<sequence length="374" mass="39405">MTATAFDVVVIGGGIAGVSIGYELADDRTVCLLEQETTLAFHTTGRSAALYLETFGNATVRSLTTVSRAFLTDPPDTFDGPLLSPRPYLVFARNGREDALAEFCREVRQQAPAVEQVSADEAVDLAPYLRRDAIGAGVLDPDADDIDVHALHQGYVRGLRRRGGQIRTNAPVTALHRAGGGWTVTLDDGDTVTAPIVVDAAGAWADHVADLAGATTAGLTPMIRTIFGVDAPAALTTGALPVVNDLDDTFYIKPEANGLLCSPADETPSHPHDVKPDDLDIARAIESINEVTDLNLRRITSSWAGLRTFAPDRSPVVGFDPRVDGFFWFAGQGGYGIQMADGLARSGAALFRGESLPGDVVAGGVRAAALTPGR</sequence>
<reference evidence="3 4" key="1">
    <citation type="submission" date="2020-08" db="EMBL/GenBank/DDBJ databases">
        <title>Sequencing the genomes of 1000 actinobacteria strains.</title>
        <authorList>
            <person name="Klenk H.-P."/>
        </authorList>
    </citation>
    <scope>NUCLEOTIDE SEQUENCE [LARGE SCALE GENOMIC DNA]</scope>
    <source>
        <strain evidence="3 4">DSM 45298</strain>
    </source>
</reference>
<evidence type="ECO:0000259" key="2">
    <source>
        <dbReference type="Pfam" id="PF01266"/>
    </source>
</evidence>
<dbReference type="Proteomes" id="UP000551501">
    <property type="component" value="Unassembled WGS sequence"/>
</dbReference>
<dbReference type="InterPro" id="IPR036188">
    <property type="entry name" value="FAD/NAD-bd_sf"/>
</dbReference>
<dbReference type="InterPro" id="IPR006076">
    <property type="entry name" value="FAD-dep_OxRdtase"/>
</dbReference>